<evidence type="ECO:0000313" key="1">
    <source>
        <dbReference type="EMBL" id="WVZ75680.1"/>
    </source>
</evidence>
<organism evidence="1 2">
    <name type="scientific">Paspalum notatum var. saurae</name>
    <dbReference type="NCBI Taxonomy" id="547442"/>
    <lineage>
        <taxon>Eukaryota</taxon>
        <taxon>Viridiplantae</taxon>
        <taxon>Streptophyta</taxon>
        <taxon>Embryophyta</taxon>
        <taxon>Tracheophyta</taxon>
        <taxon>Spermatophyta</taxon>
        <taxon>Magnoliopsida</taxon>
        <taxon>Liliopsida</taxon>
        <taxon>Poales</taxon>
        <taxon>Poaceae</taxon>
        <taxon>PACMAD clade</taxon>
        <taxon>Panicoideae</taxon>
        <taxon>Andropogonodae</taxon>
        <taxon>Paspaleae</taxon>
        <taxon>Paspalinae</taxon>
        <taxon>Paspalum</taxon>
    </lineage>
</organism>
<gene>
    <name evidence="1" type="ORF">U9M48_023715</name>
</gene>
<dbReference type="Proteomes" id="UP001341281">
    <property type="component" value="Chromosome 05"/>
</dbReference>
<dbReference type="EMBL" id="CP144749">
    <property type="protein sequence ID" value="WVZ75680.1"/>
    <property type="molecule type" value="Genomic_DNA"/>
</dbReference>
<accession>A0AAQ3TPZ6</accession>
<protein>
    <submittedName>
        <fullName evidence="1">Uncharacterized protein</fullName>
    </submittedName>
</protein>
<evidence type="ECO:0000313" key="2">
    <source>
        <dbReference type="Proteomes" id="UP001341281"/>
    </source>
</evidence>
<sequence length="109" mass="12333">MATAPHIPWTQRLFPMASPSPRLQRPPLPTRCSTECLDGEQVVQTAGRCYPFSLLAASQVLYALPKGEIRTWFHSDPILLHARTNPRVICMLIATTGNADIYFEWNRKP</sequence>
<dbReference type="AlphaFoldDB" id="A0AAQ3TPZ6"/>
<keyword evidence="2" id="KW-1185">Reference proteome</keyword>
<name>A0AAQ3TPZ6_PASNO</name>
<proteinExistence type="predicted"/>
<reference evidence="1 2" key="1">
    <citation type="submission" date="2024-02" db="EMBL/GenBank/DDBJ databases">
        <title>High-quality chromosome-scale genome assembly of Pensacola bahiagrass (Paspalum notatum Flugge var. saurae).</title>
        <authorList>
            <person name="Vega J.M."/>
            <person name="Podio M."/>
            <person name="Orjuela J."/>
            <person name="Siena L.A."/>
            <person name="Pessino S.C."/>
            <person name="Combes M.C."/>
            <person name="Mariac C."/>
            <person name="Albertini E."/>
            <person name="Pupilli F."/>
            <person name="Ortiz J.P.A."/>
            <person name="Leblanc O."/>
        </authorList>
    </citation>
    <scope>NUCLEOTIDE SEQUENCE [LARGE SCALE GENOMIC DNA]</scope>
    <source>
        <strain evidence="1">R1</strain>
        <tissue evidence="1">Leaf</tissue>
    </source>
</reference>